<dbReference type="PANTHER" id="PTHR37244:SF1">
    <property type="entry name" value="NADP-SPECIFIC GLUTAMATE DEHYDROGENASE"/>
    <property type="match status" value="1"/>
</dbReference>
<organism evidence="1">
    <name type="scientific">Anthurium amnicola</name>
    <dbReference type="NCBI Taxonomy" id="1678845"/>
    <lineage>
        <taxon>Eukaryota</taxon>
        <taxon>Viridiplantae</taxon>
        <taxon>Streptophyta</taxon>
        <taxon>Embryophyta</taxon>
        <taxon>Tracheophyta</taxon>
        <taxon>Spermatophyta</taxon>
        <taxon>Magnoliopsida</taxon>
        <taxon>Liliopsida</taxon>
        <taxon>Araceae</taxon>
        <taxon>Pothoideae</taxon>
        <taxon>Potheae</taxon>
        <taxon>Anthurium</taxon>
    </lineage>
</organism>
<reference evidence="1" key="1">
    <citation type="submission" date="2015-07" db="EMBL/GenBank/DDBJ databases">
        <title>Transcriptome Assembly of Anthurium amnicola.</title>
        <authorList>
            <person name="Suzuki J."/>
        </authorList>
    </citation>
    <scope>NUCLEOTIDE SEQUENCE</scope>
</reference>
<dbReference type="EMBL" id="GDJX01016001">
    <property type="protein sequence ID" value="JAT51935.1"/>
    <property type="molecule type" value="Transcribed_RNA"/>
</dbReference>
<evidence type="ECO:0000313" key="1">
    <source>
        <dbReference type="EMBL" id="JAT51935.1"/>
    </source>
</evidence>
<proteinExistence type="predicted"/>
<dbReference type="PANTHER" id="PTHR37244">
    <property type="entry name" value="NADP-SPECIFIC GLUTAMATE DEHYDROGENASE"/>
    <property type="match status" value="1"/>
</dbReference>
<protein>
    <submittedName>
        <fullName evidence="1">Uncharacterized protein At1g01500</fullName>
    </submittedName>
</protein>
<dbReference type="AlphaFoldDB" id="A0A1D1YBC7"/>
<feature type="non-terminal residue" evidence="1">
    <location>
        <position position="124"/>
    </location>
</feature>
<name>A0A1D1YBC7_9ARAE</name>
<gene>
    <name evidence="1" type="primary">At1g01500_0</name>
    <name evidence="1" type="ORF">g.99761</name>
</gene>
<accession>A0A1D1YBC7</accession>
<sequence length="124" mass="13421">MCRCSSNDHAGGAASLYYDDPRERKGPLRIRAFYVRLALCPAGPPQHAPPESLTLVYLPRINGAPLEVNGARVRPDAPAFVALHRVRSAESGGGERVYGCTDRVRAGEGVRFEAYVGEERAVKG</sequence>